<keyword evidence="5 11" id="KW-0479">Metal-binding</keyword>
<dbReference type="GO" id="GO:0020037">
    <property type="term" value="F:heme binding"/>
    <property type="evidence" value="ECO:0007669"/>
    <property type="project" value="InterPro"/>
</dbReference>
<evidence type="ECO:0008006" key="16">
    <source>
        <dbReference type="Google" id="ProtNLM"/>
    </source>
</evidence>
<protein>
    <recommendedName>
        <fullName evidence="16">Cytochrome P450</fullName>
    </recommendedName>
</protein>
<dbReference type="GO" id="GO:0004497">
    <property type="term" value="F:monooxygenase activity"/>
    <property type="evidence" value="ECO:0007669"/>
    <property type="project" value="UniProtKB-KW"/>
</dbReference>
<evidence type="ECO:0000256" key="5">
    <source>
        <dbReference type="ARBA" id="ARBA00022723"/>
    </source>
</evidence>
<evidence type="ECO:0000256" key="11">
    <source>
        <dbReference type="PIRSR" id="PIRSR602401-1"/>
    </source>
</evidence>
<reference evidence="14 15" key="1">
    <citation type="submission" date="2021-09" db="EMBL/GenBank/DDBJ databases">
        <title>Genomic insights and catalytic innovation underlie evolution of tropane alkaloids biosynthesis.</title>
        <authorList>
            <person name="Wang Y.-J."/>
            <person name="Tian T."/>
            <person name="Huang J.-P."/>
            <person name="Huang S.-X."/>
        </authorList>
    </citation>
    <scope>NUCLEOTIDE SEQUENCE [LARGE SCALE GENOMIC DNA]</scope>
    <source>
        <strain evidence="14">KIB-2018</strain>
        <tissue evidence="14">Leaf</tissue>
    </source>
</reference>
<proteinExistence type="inferred from homology"/>
<dbReference type="Pfam" id="PF00067">
    <property type="entry name" value="p450"/>
    <property type="match status" value="1"/>
</dbReference>
<evidence type="ECO:0000256" key="6">
    <source>
        <dbReference type="ARBA" id="ARBA00022989"/>
    </source>
</evidence>
<evidence type="ECO:0000256" key="1">
    <source>
        <dbReference type="ARBA" id="ARBA00004167"/>
    </source>
</evidence>
<evidence type="ECO:0000256" key="13">
    <source>
        <dbReference type="SAM" id="Phobius"/>
    </source>
</evidence>
<dbReference type="InterPro" id="IPR002401">
    <property type="entry name" value="Cyt_P450_E_grp-I"/>
</dbReference>
<keyword evidence="4 13" id="KW-0812">Transmembrane</keyword>
<dbReference type="PANTHER" id="PTHR24282">
    <property type="entry name" value="CYTOCHROME P450 FAMILY MEMBER"/>
    <property type="match status" value="1"/>
</dbReference>
<evidence type="ECO:0000256" key="7">
    <source>
        <dbReference type="ARBA" id="ARBA00023002"/>
    </source>
</evidence>
<dbReference type="InterPro" id="IPR050665">
    <property type="entry name" value="Cytochrome_P450_Monooxygen"/>
</dbReference>
<feature type="binding site" description="axial binding residue" evidence="11">
    <location>
        <position position="462"/>
    </location>
    <ligand>
        <name>heme</name>
        <dbReference type="ChEBI" id="CHEBI:30413"/>
    </ligand>
    <ligandPart>
        <name>Fe</name>
        <dbReference type="ChEBI" id="CHEBI:18248"/>
    </ligandPart>
</feature>
<comment type="subcellular location">
    <subcellularLocation>
        <location evidence="1">Membrane</location>
        <topology evidence="1">Single-pass membrane protein</topology>
    </subcellularLocation>
</comment>
<evidence type="ECO:0000256" key="8">
    <source>
        <dbReference type="ARBA" id="ARBA00023004"/>
    </source>
</evidence>
<organism evidence="14 15">
    <name type="scientific">Erythroxylum novogranatense</name>
    <dbReference type="NCBI Taxonomy" id="1862640"/>
    <lineage>
        <taxon>Eukaryota</taxon>
        <taxon>Viridiplantae</taxon>
        <taxon>Streptophyta</taxon>
        <taxon>Embryophyta</taxon>
        <taxon>Tracheophyta</taxon>
        <taxon>Spermatophyta</taxon>
        <taxon>Magnoliopsida</taxon>
        <taxon>eudicotyledons</taxon>
        <taxon>Gunneridae</taxon>
        <taxon>Pentapetalae</taxon>
        <taxon>rosids</taxon>
        <taxon>fabids</taxon>
        <taxon>Malpighiales</taxon>
        <taxon>Erythroxylaceae</taxon>
        <taxon>Erythroxylum</taxon>
    </lineage>
</organism>
<gene>
    <name evidence="14" type="ORF">K2173_016991</name>
</gene>
<keyword evidence="6 13" id="KW-1133">Transmembrane helix</keyword>
<dbReference type="Proteomes" id="UP001159364">
    <property type="component" value="Linkage Group LG01"/>
</dbReference>
<comment type="similarity">
    <text evidence="2 12">Belongs to the cytochrome P450 family.</text>
</comment>
<feature type="transmembrane region" description="Helical" evidence="13">
    <location>
        <begin position="6"/>
        <end position="26"/>
    </location>
</feature>
<keyword evidence="8 11" id="KW-0408">Iron</keyword>
<dbReference type="AlphaFoldDB" id="A0AAV8U878"/>
<dbReference type="Gene3D" id="1.10.630.10">
    <property type="entry name" value="Cytochrome P450"/>
    <property type="match status" value="1"/>
</dbReference>
<accession>A0AAV8U878</accession>
<dbReference type="GO" id="GO:0016020">
    <property type="term" value="C:membrane"/>
    <property type="evidence" value="ECO:0007669"/>
    <property type="project" value="UniProtKB-SubCell"/>
</dbReference>
<evidence type="ECO:0000256" key="2">
    <source>
        <dbReference type="ARBA" id="ARBA00010617"/>
    </source>
</evidence>
<evidence type="ECO:0000256" key="12">
    <source>
        <dbReference type="RuleBase" id="RU000461"/>
    </source>
</evidence>
<evidence type="ECO:0000256" key="10">
    <source>
        <dbReference type="ARBA" id="ARBA00023136"/>
    </source>
</evidence>
<keyword evidence="7 12" id="KW-0560">Oxidoreductase</keyword>
<evidence type="ECO:0000256" key="9">
    <source>
        <dbReference type="ARBA" id="ARBA00023033"/>
    </source>
</evidence>
<name>A0AAV8U878_9ROSI</name>
<dbReference type="PROSITE" id="PS00086">
    <property type="entry name" value="CYTOCHROME_P450"/>
    <property type="match status" value="1"/>
</dbReference>
<evidence type="ECO:0000256" key="3">
    <source>
        <dbReference type="ARBA" id="ARBA00022617"/>
    </source>
</evidence>
<evidence type="ECO:0000256" key="4">
    <source>
        <dbReference type="ARBA" id="ARBA00022692"/>
    </source>
</evidence>
<dbReference type="SUPFAM" id="SSF48264">
    <property type="entry name" value="Cytochrome P450"/>
    <property type="match status" value="1"/>
</dbReference>
<comment type="caution">
    <text evidence="14">The sequence shown here is derived from an EMBL/GenBank/DDBJ whole genome shotgun (WGS) entry which is preliminary data.</text>
</comment>
<dbReference type="GO" id="GO:0005506">
    <property type="term" value="F:iron ion binding"/>
    <property type="evidence" value="ECO:0007669"/>
    <property type="project" value="InterPro"/>
</dbReference>
<keyword evidence="9 12" id="KW-0503">Monooxygenase</keyword>
<keyword evidence="3 11" id="KW-0349">Heme</keyword>
<dbReference type="PANTHER" id="PTHR24282:SF233">
    <property type="entry name" value="CYTOCHROME P450"/>
    <property type="match status" value="1"/>
</dbReference>
<evidence type="ECO:0000313" key="14">
    <source>
        <dbReference type="EMBL" id="KAJ8774545.1"/>
    </source>
</evidence>
<keyword evidence="10 13" id="KW-0472">Membrane</keyword>
<dbReference type="InterPro" id="IPR017972">
    <property type="entry name" value="Cyt_P450_CS"/>
</dbReference>
<dbReference type="EMBL" id="JAIWQS010000001">
    <property type="protein sequence ID" value="KAJ8774545.1"/>
    <property type="molecule type" value="Genomic_DNA"/>
</dbReference>
<dbReference type="InterPro" id="IPR001128">
    <property type="entry name" value="Cyt_P450"/>
</dbReference>
<comment type="cofactor">
    <cofactor evidence="11">
        <name>heme</name>
        <dbReference type="ChEBI" id="CHEBI:30413"/>
    </cofactor>
</comment>
<sequence length="514" mass="58783">MATEALMIYVSTFVCIFSIAALVRYINKVWWKPLQIQSVLRSQGVKGPSYKFLHGNVKEMDSMKKKMNSSPMELSHRIFPRVLPHTYQWTRLYGKNFVLWKGSIPEFTVTEPDLIKEIMNNKDGTYPKPELPSHVKNLFGDGMAVTNGTKWVKLRKLANHAFNGNSLRIMIPAMITSIETMLKRWEEHEGKDIEVFQEFKVLTSETISRTAFGSSYLEGQKIFNMLTKMVMIIGRNPNGNKLPGIIKIFRTTDDTESDKHTEELRKCIIELVKKREEEARRGQAGFYGDDFLGQLMKLYHESDKAKQITLDDLIDECKTFYIAGQETTSCALTWMIFLLAINTDWQEKVREEVLEQFDRKVPSPEGIARLKTMNMTIHESLRLYPPVPVTSREVQRGTRLGKLIVPANMDIFIPVLALHSDPQIWGDDVHQFRPERFEGGVAKASNDNASAFLPFGLGPRSCVGMNFAVSEIKIALAMILQRYRFTLSPSYLHSPVAVIGMCPQYGLQIMLQRL</sequence>
<keyword evidence="15" id="KW-1185">Reference proteome</keyword>
<dbReference type="PRINTS" id="PR00385">
    <property type="entry name" value="P450"/>
</dbReference>
<dbReference type="PRINTS" id="PR00463">
    <property type="entry name" value="EP450I"/>
</dbReference>
<dbReference type="GO" id="GO:0016705">
    <property type="term" value="F:oxidoreductase activity, acting on paired donors, with incorporation or reduction of molecular oxygen"/>
    <property type="evidence" value="ECO:0007669"/>
    <property type="project" value="InterPro"/>
</dbReference>
<dbReference type="InterPro" id="IPR036396">
    <property type="entry name" value="Cyt_P450_sf"/>
</dbReference>
<evidence type="ECO:0000313" key="15">
    <source>
        <dbReference type="Proteomes" id="UP001159364"/>
    </source>
</evidence>